<name>A0A8J3N8V3_9ACTN</name>
<proteinExistence type="predicted"/>
<accession>A0A8J3N8V3</accession>
<comment type="caution">
    <text evidence="2">The sequence shown here is derived from an EMBL/GenBank/DDBJ whole genome shotgun (WGS) entry which is preliminary data.</text>
</comment>
<dbReference type="EMBL" id="BOMB01000009">
    <property type="protein sequence ID" value="GID10699.1"/>
    <property type="molecule type" value="Genomic_DNA"/>
</dbReference>
<evidence type="ECO:0000313" key="3">
    <source>
        <dbReference type="Proteomes" id="UP000612808"/>
    </source>
</evidence>
<feature type="compositionally biased region" description="Basic and acidic residues" evidence="1">
    <location>
        <begin position="25"/>
        <end position="34"/>
    </location>
</feature>
<keyword evidence="3" id="KW-1185">Reference proteome</keyword>
<feature type="region of interest" description="Disordered" evidence="1">
    <location>
        <begin position="1"/>
        <end position="34"/>
    </location>
</feature>
<dbReference type="AlphaFoldDB" id="A0A8J3N8V3"/>
<evidence type="ECO:0000256" key="1">
    <source>
        <dbReference type="SAM" id="MobiDB-lite"/>
    </source>
</evidence>
<sequence>MSAPSTADRMPRNGNAVDSVPRLDGMGRRDPAERKRLDYLRDRRNWYGENDKCSRRAVRFRKAARHRSDRRHVHAGLDAVGERPDVDLAEEVEIRTARRRPATWRKYADEPLANVLTYQVARRAGAGMTGRDRAEATIAGIRSRLGVPDDGRMPCLDERTWHRRGAIERWLAPRR</sequence>
<dbReference type="Proteomes" id="UP000612808">
    <property type="component" value="Unassembled WGS sequence"/>
</dbReference>
<protein>
    <submittedName>
        <fullName evidence="2">Uncharacterized protein</fullName>
    </submittedName>
</protein>
<organism evidence="2 3">
    <name type="scientific">Actinocatenispora rupis</name>
    <dbReference type="NCBI Taxonomy" id="519421"/>
    <lineage>
        <taxon>Bacteria</taxon>
        <taxon>Bacillati</taxon>
        <taxon>Actinomycetota</taxon>
        <taxon>Actinomycetes</taxon>
        <taxon>Micromonosporales</taxon>
        <taxon>Micromonosporaceae</taxon>
        <taxon>Actinocatenispora</taxon>
    </lineage>
</organism>
<reference evidence="2" key="1">
    <citation type="submission" date="2021-01" db="EMBL/GenBank/DDBJ databases">
        <title>Whole genome shotgun sequence of Actinocatenispora rupis NBRC 107355.</title>
        <authorList>
            <person name="Komaki H."/>
            <person name="Tamura T."/>
        </authorList>
    </citation>
    <scope>NUCLEOTIDE SEQUENCE</scope>
    <source>
        <strain evidence="2">NBRC 107355</strain>
    </source>
</reference>
<gene>
    <name evidence="2" type="ORF">Aru02nite_15880</name>
</gene>
<evidence type="ECO:0000313" key="2">
    <source>
        <dbReference type="EMBL" id="GID10699.1"/>
    </source>
</evidence>